<accession>A0ABY4BXC5</accession>
<evidence type="ECO:0008006" key="3">
    <source>
        <dbReference type="Google" id="ProtNLM"/>
    </source>
</evidence>
<sequence length="117" mass="13588">MKIQRLKTGDASKMMKLSALFKDVFELDHTEPASENHLERLLKNENSIYLAAEENGEIVGGLSAFLCLLFMGIPRCLFTIWRWLITCKDAESEHAYWETQRDFTRNECRRNTDPCGK</sequence>
<dbReference type="Gene3D" id="3.40.630.30">
    <property type="match status" value="1"/>
</dbReference>
<dbReference type="Proteomes" id="UP000831460">
    <property type="component" value="Chromosome"/>
</dbReference>
<protein>
    <recommendedName>
        <fullName evidence="3">N-acetyltransferase domain-containing protein</fullName>
    </recommendedName>
</protein>
<evidence type="ECO:0000313" key="1">
    <source>
        <dbReference type="EMBL" id="UOE42326.1"/>
    </source>
</evidence>
<evidence type="ECO:0000313" key="2">
    <source>
        <dbReference type="Proteomes" id="UP000831460"/>
    </source>
</evidence>
<proteinExistence type="predicted"/>
<dbReference type="InterPro" id="IPR016181">
    <property type="entry name" value="Acyl_CoA_acyltransferase"/>
</dbReference>
<name>A0ABY4BXC5_9FLAO</name>
<dbReference type="EMBL" id="CP094532">
    <property type="protein sequence ID" value="UOE42326.1"/>
    <property type="molecule type" value="Genomic_DNA"/>
</dbReference>
<reference evidence="1 2" key="1">
    <citation type="submission" date="2022-03" db="EMBL/GenBank/DDBJ databases">
        <title>Chryseobacterium sp. isolated from particulate matters in swine house.</title>
        <authorList>
            <person name="Won M."/>
            <person name="Kim S.-J."/>
            <person name="Kwon S.-W."/>
        </authorList>
    </citation>
    <scope>NUCLEOTIDE SEQUENCE [LARGE SCALE GENOMIC DNA]</scope>
    <source>
        <strain evidence="1 2">SC2-2</strain>
    </source>
</reference>
<organism evidence="1 2">
    <name type="scientific">Chryseobacterium suipulveris</name>
    <dbReference type="NCBI Taxonomy" id="2929800"/>
    <lineage>
        <taxon>Bacteria</taxon>
        <taxon>Pseudomonadati</taxon>
        <taxon>Bacteroidota</taxon>
        <taxon>Flavobacteriia</taxon>
        <taxon>Flavobacteriales</taxon>
        <taxon>Weeksellaceae</taxon>
        <taxon>Chryseobacterium group</taxon>
        <taxon>Chryseobacterium</taxon>
    </lineage>
</organism>
<gene>
    <name evidence="1" type="ORF">MTP09_06740</name>
</gene>
<dbReference type="SUPFAM" id="SSF55729">
    <property type="entry name" value="Acyl-CoA N-acyltransferases (Nat)"/>
    <property type="match status" value="1"/>
</dbReference>
<dbReference type="RefSeq" id="WP_243551382.1">
    <property type="nucleotide sequence ID" value="NZ_CP094532.1"/>
</dbReference>
<keyword evidence="2" id="KW-1185">Reference proteome</keyword>